<dbReference type="InterPro" id="IPR035109">
    <property type="entry name" value="ASPR"/>
</dbReference>
<accession>A0A016UH12</accession>
<organism evidence="2 3">
    <name type="scientific">Ancylostoma ceylanicum</name>
    <dbReference type="NCBI Taxonomy" id="53326"/>
    <lineage>
        <taxon>Eukaryota</taxon>
        <taxon>Metazoa</taxon>
        <taxon>Ecdysozoa</taxon>
        <taxon>Nematoda</taxon>
        <taxon>Chromadorea</taxon>
        <taxon>Rhabditida</taxon>
        <taxon>Rhabditina</taxon>
        <taxon>Rhabditomorpha</taxon>
        <taxon>Strongyloidea</taxon>
        <taxon>Ancylostomatidae</taxon>
        <taxon>Ancylostomatinae</taxon>
        <taxon>Ancylostoma</taxon>
    </lineage>
</organism>
<dbReference type="Proteomes" id="UP000024635">
    <property type="component" value="Unassembled WGS sequence"/>
</dbReference>
<feature type="signal peptide" evidence="1">
    <location>
        <begin position="1"/>
        <end position="20"/>
    </location>
</feature>
<gene>
    <name evidence="2" type="primary">Acey_s0042.g709</name>
    <name evidence="2" type="synonym">ASPR-s0042.g709</name>
    <name evidence="2" type="ORF">Y032_0042g709</name>
</gene>
<protein>
    <recommendedName>
        <fullName evidence="4">SCP domain-containing protein</fullName>
    </recommendedName>
</protein>
<reference evidence="3" key="1">
    <citation type="journal article" date="2015" name="Nat. Genet.">
        <title>The genome and transcriptome of the zoonotic hookworm Ancylostoma ceylanicum identify infection-specific gene families.</title>
        <authorList>
            <person name="Schwarz E.M."/>
            <person name="Hu Y."/>
            <person name="Antoshechkin I."/>
            <person name="Miller M.M."/>
            <person name="Sternberg P.W."/>
            <person name="Aroian R.V."/>
        </authorList>
    </citation>
    <scope>NUCLEOTIDE SEQUENCE</scope>
    <source>
        <strain evidence="3">HY135</strain>
    </source>
</reference>
<evidence type="ECO:0000256" key="1">
    <source>
        <dbReference type="SAM" id="SignalP"/>
    </source>
</evidence>
<evidence type="ECO:0008006" key="4">
    <source>
        <dbReference type="Google" id="ProtNLM"/>
    </source>
</evidence>
<comment type="caution">
    <text evidence="2">The sequence shown here is derived from an EMBL/GenBank/DDBJ whole genome shotgun (WGS) entry which is preliminary data.</text>
</comment>
<dbReference type="Pfam" id="PF17641">
    <property type="entry name" value="ASPRs"/>
    <property type="match status" value="1"/>
</dbReference>
<proteinExistence type="predicted"/>
<evidence type="ECO:0000313" key="3">
    <source>
        <dbReference type="Proteomes" id="UP000024635"/>
    </source>
</evidence>
<keyword evidence="1" id="KW-0732">Signal</keyword>
<feature type="chain" id="PRO_5001492352" description="SCP domain-containing protein" evidence="1">
    <location>
        <begin position="21"/>
        <end position="179"/>
    </location>
</feature>
<sequence length="179" mass="20359">MFLFAASVVLALSLLQLTAGDAPDCTKQSNEQYPCAKELRELLFKEIPEKMGRNLTYNCTLEDLASVLTYFRDFERTSEKDWLRLTSGMDEVNYTIYTEQTEEYESFSSSSWDEPTYNATLLVDKALEAWSIKLRLMPNRTDFGCNFDNDIVNTIACVYTGKNITFGDPNSAGLPDITF</sequence>
<keyword evidence="3" id="KW-1185">Reference proteome</keyword>
<dbReference type="EMBL" id="JARK01001378">
    <property type="protein sequence ID" value="EYC14087.1"/>
    <property type="molecule type" value="Genomic_DNA"/>
</dbReference>
<name>A0A016UH12_9BILA</name>
<evidence type="ECO:0000313" key="2">
    <source>
        <dbReference type="EMBL" id="EYC14087.1"/>
    </source>
</evidence>
<dbReference type="AlphaFoldDB" id="A0A016UH12"/>